<reference evidence="2 3" key="1">
    <citation type="journal article" date="2023" name="bioRxiv">
        <title>Conserved and derived expression patterns and positive selection on dental genes reveal complex evolutionary context of ever-growing rodent molars.</title>
        <authorList>
            <person name="Calamari Z.T."/>
            <person name="Song A."/>
            <person name="Cohen E."/>
            <person name="Akter M."/>
            <person name="Roy R.D."/>
            <person name="Hallikas O."/>
            <person name="Christensen M.M."/>
            <person name="Li P."/>
            <person name="Marangoni P."/>
            <person name="Jernvall J."/>
            <person name="Klein O.D."/>
        </authorList>
    </citation>
    <scope>NUCLEOTIDE SEQUENCE [LARGE SCALE GENOMIC DNA]</scope>
    <source>
        <strain evidence="2">V071</strain>
    </source>
</reference>
<evidence type="ECO:0000313" key="2">
    <source>
        <dbReference type="EMBL" id="KAK7802035.1"/>
    </source>
</evidence>
<evidence type="ECO:0000256" key="1">
    <source>
        <dbReference type="SAM" id="MobiDB-lite"/>
    </source>
</evidence>
<keyword evidence="3" id="KW-1185">Reference proteome</keyword>
<feature type="region of interest" description="Disordered" evidence="1">
    <location>
        <begin position="25"/>
        <end position="69"/>
    </location>
</feature>
<dbReference type="Proteomes" id="UP001488838">
    <property type="component" value="Unassembled WGS sequence"/>
</dbReference>
<dbReference type="EMBL" id="JBBHLL010000479">
    <property type="protein sequence ID" value="KAK7802035.1"/>
    <property type="molecule type" value="Genomic_DNA"/>
</dbReference>
<proteinExistence type="predicted"/>
<organism evidence="2 3">
    <name type="scientific">Myodes glareolus</name>
    <name type="common">Bank vole</name>
    <name type="synonym">Clethrionomys glareolus</name>
    <dbReference type="NCBI Taxonomy" id="447135"/>
    <lineage>
        <taxon>Eukaryota</taxon>
        <taxon>Metazoa</taxon>
        <taxon>Chordata</taxon>
        <taxon>Craniata</taxon>
        <taxon>Vertebrata</taxon>
        <taxon>Euteleostomi</taxon>
        <taxon>Mammalia</taxon>
        <taxon>Eutheria</taxon>
        <taxon>Euarchontoglires</taxon>
        <taxon>Glires</taxon>
        <taxon>Rodentia</taxon>
        <taxon>Myomorpha</taxon>
        <taxon>Muroidea</taxon>
        <taxon>Cricetidae</taxon>
        <taxon>Arvicolinae</taxon>
        <taxon>Myodes</taxon>
    </lineage>
</organism>
<name>A0AAW0HKA2_MYOGA</name>
<dbReference type="Pfam" id="PF16619">
    <property type="entry name" value="SUIM_assoc"/>
    <property type="match status" value="1"/>
</dbReference>
<feature type="compositionally biased region" description="Polar residues" evidence="1">
    <location>
        <begin position="46"/>
        <end position="58"/>
    </location>
</feature>
<protein>
    <submittedName>
        <fullName evidence="2">Uncharacterized protein</fullName>
    </submittedName>
</protein>
<evidence type="ECO:0000313" key="3">
    <source>
        <dbReference type="Proteomes" id="UP001488838"/>
    </source>
</evidence>
<comment type="caution">
    <text evidence="2">The sequence shown here is derived from an EMBL/GenBank/DDBJ whole genome shotgun (WGS) entry which is preliminary data.</text>
</comment>
<dbReference type="AlphaFoldDB" id="A0AAW0HKA2"/>
<accession>A0AAW0HKA2</accession>
<gene>
    <name evidence="2" type="ORF">U0070_025708</name>
</gene>
<sequence length="89" mass="9973">MKKLISAGPFSSVCKILTFEYFRQQQHQHQQEIDRPRQLSYPCERPTTSSGGLGNSQAGDAASEEDMLRAAVTMSLETAKDNLKAERKK</sequence>